<evidence type="ECO:0000256" key="2">
    <source>
        <dbReference type="SAM" id="Phobius"/>
    </source>
</evidence>
<dbReference type="AlphaFoldDB" id="A0AAE1A113"/>
<feature type="compositionally biased region" description="Polar residues" evidence="1">
    <location>
        <begin position="760"/>
        <end position="769"/>
    </location>
</feature>
<dbReference type="Proteomes" id="UP001283361">
    <property type="component" value="Unassembled WGS sequence"/>
</dbReference>
<reference evidence="3" key="1">
    <citation type="journal article" date="2023" name="G3 (Bethesda)">
        <title>A reference genome for the long-term kleptoplast-retaining sea slug Elysia crispata morphotype clarki.</title>
        <authorList>
            <person name="Eastman K.E."/>
            <person name="Pendleton A.L."/>
            <person name="Shaikh M.A."/>
            <person name="Suttiyut T."/>
            <person name="Ogas R."/>
            <person name="Tomko P."/>
            <person name="Gavelis G."/>
            <person name="Widhalm J.R."/>
            <person name="Wisecaver J.H."/>
        </authorList>
    </citation>
    <scope>NUCLEOTIDE SEQUENCE</scope>
    <source>
        <strain evidence="3">ECLA1</strain>
    </source>
</reference>
<feature type="compositionally biased region" description="Basic and acidic residues" evidence="1">
    <location>
        <begin position="361"/>
        <end position="370"/>
    </location>
</feature>
<dbReference type="EMBL" id="JAWDGP010002879">
    <property type="protein sequence ID" value="KAK3779080.1"/>
    <property type="molecule type" value="Genomic_DNA"/>
</dbReference>
<gene>
    <name evidence="3" type="ORF">RRG08_011105</name>
</gene>
<accession>A0AAE1A113</accession>
<comment type="caution">
    <text evidence="3">The sequence shown here is derived from an EMBL/GenBank/DDBJ whole genome shotgun (WGS) entry which is preliminary data.</text>
</comment>
<feature type="region of interest" description="Disordered" evidence="1">
    <location>
        <begin position="722"/>
        <end position="831"/>
    </location>
</feature>
<feature type="region of interest" description="Disordered" evidence="1">
    <location>
        <begin position="1"/>
        <end position="23"/>
    </location>
</feature>
<keyword evidence="2" id="KW-1133">Transmembrane helix</keyword>
<organism evidence="3 4">
    <name type="scientific">Elysia crispata</name>
    <name type="common">lettuce slug</name>
    <dbReference type="NCBI Taxonomy" id="231223"/>
    <lineage>
        <taxon>Eukaryota</taxon>
        <taxon>Metazoa</taxon>
        <taxon>Spiralia</taxon>
        <taxon>Lophotrochozoa</taxon>
        <taxon>Mollusca</taxon>
        <taxon>Gastropoda</taxon>
        <taxon>Heterobranchia</taxon>
        <taxon>Euthyneura</taxon>
        <taxon>Panpulmonata</taxon>
        <taxon>Sacoglossa</taxon>
        <taxon>Placobranchoidea</taxon>
        <taxon>Plakobranchidae</taxon>
        <taxon>Elysia</taxon>
    </lineage>
</organism>
<evidence type="ECO:0000313" key="4">
    <source>
        <dbReference type="Proteomes" id="UP001283361"/>
    </source>
</evidence>
<feature type="region of interest" description="Disordered" evidence="1">
    <location>
        <begin position="361"/>
        <end position="386"/>
    </location>
</feature>
<feature type="compositionally biased region" description="Polar residues" evidence="1">
    <location>
        <begin position="744"/>
        <end position="753"/>
    </location>
</feature>
<feature type="compositionally biased region" description="Basic and acidic residues" evidence="1">
    <location>
        <begin position="770"/>
        <end position="799"/>
    </location>
</feature>
<keyword evidence="2" id="KW-0812">Transmembrane</keyword>
<proteinExistence type="predicted"/>
<feature type="region of interest" description="Disordered" evidence="1">
    <location>
        <begin position="660"/>
        <end position="705"/>
    </location>
</feature>
<feature type="transmembrane region" description="Helical" evidence="2">
    <location>
        <begin position="71"/>
        <end position="94"/>
    </location>
</feature>
<protein>
    <submittedName>
        <fullName evidence="3">Uncharacterized protein</fullName>
    </submittedName>
</protein>
<keyword evidence="4" id="KW-1185">Reference proteome</keyword>
<keyword evidence="2" id="KW-0472">Membrane</keyword>
<feature type="compositionally biased region" description="Polar residues" evidence="1">
    <location>
        <begin position="816"/>
        <end position="825"/>
    </location>
</feature>
<feature type="compositionally biased region" description="Basic and acidic residues" evidence="1">
    <location>
        <begin position="679"/>
        <end position="705"/>
    </location>
</feature>
<feature type="compositionally biased region" description="Polar residues" evidence="1">
    <location>
        <begin position="728"/>
        <end position="737"/>
    </location>
</feature>
<evidence type="ECO:0000313" key="3">
    <source>
        <dbReference type="EMBL" id="KAK3779080.1"/>
    </source>
</evidence>
<evidence type="ECO:0000256" key="1">
    <source>
        <dbReference type="SAM" id="MobiDB-lite"/>
    </source>
</evidence>
<feature type="region of interest" description="Disordered" evidence="1">
    <location>
        <begin position="285"/>
        <end position="325"/>
    </location>
</feature>
<name>A0AAE1A113_9GAST</name>
<feature type="transmembrane region" description="Helical" evidence="2">
    <location>
        <begin position="332"/>
        <end position="354"/>
    </location>
</feature>
<feature type="compositionally biased region" description="Polar residues" evidence="1">
    <location>
        <begin position="311"/>
        <end position="322"/>
    </location>
</feature>
<feature type="compositionally biased region" description="Polar residues" evidence="1">
    <location>
        <begin position="800"/>
        <end position="809"/>
    </location>
</feature>
<feature type="compositionally biased region" description="Low complexity" evidence="1">
    <location>
        <begin position="293"/>
        <end position="310"/>
    </location>
</feature>
<sequence>MTTGALASETQIEPQTRFSNTTPQPLMRVEVSYSDTQCKWGGDSSRSPALMQSSALPRMFPTMNSNEFHRGFVSVGLGLVLVSHLTMFTAAMGIEPTHQNSRMLVVFDEKYEIVFSDELLEEFYSCLCNVQAVRCSFVFESSKNFRVVTAITKPTILSDLSNLAKGETVVCQTYLLSDRFDCNREALTEKSCSKSEHSGCHRLEPFDISCKKCINLCWCNFRTVRYNSTSTRAVPVEGKCDTSSIITSDLVLKYQSNTPDYSTWGEWLGDTPSTSLTLAGSSLIETTPSKQDNSSNSEENVSLSSPSEVSQNTLDSGSSTARSHGREADQPVVVWVILGSATILTVAVAFALVLCRKDRQRAEGETESKQHIYMQPPESSVEESSIDPGTMPMDNVSQKIFFINGKGFMAYMSPDSDYCTIVDSDITSANPSHGNNFQNLNGELRLCNSPTQNAAGKAESSSGASRIKAYLKPGNEMITSAAQAPGNWLESQREVRTEVDSDIGEAAVRLEHVYCRLNSRSELPADTQATYNVAASEFKKSSTEQDSLDKPVTSLNPYSLATAIHHADVAAESAQGINAWQAPTGLVQSESDADQTYCTEQGRNEYFLLENVGNAYGECLNRVSSLQEHHKTGYFVLENDAAKSAGDSLNMSRESECSMQDRGECCCPEDDAATTSEGRTNRDSEDEARLHFTDRQDSPVLARGDKAEKNEYYIVEHIAQSEQEHNAQSEQGHNAQSEQEHNAQLEQGHNAQSEQEHNAQSEQGHNAQSEQEHNAQSEQEHNAQSEQEHNAQSEQEHNAQSEQGHNAQSEQEHNAQLEQGHNAQSEWEHNA</sequence>